<dbReference type="RefSeq" id="WP_073291175.1">
    <property type="nucleotide sequence ID" value="NZ_FRAV01000005.1"/>
</dbReference>
<feature type="transmembrane region" description="Helical" evidence="1">
    <location>
        <begin position="38"/>
        <end position="56"/>
    </location>
</feature>
<feature type="transmembrane region" description="Helical" evidence="1">
    <location>
        <begin position="101"/>
        <end position="118"/>
    </location>
</feature>
<dbReference type="AlphaFoldDB" id="A0A1M6T811"/>
<evidence type="ECO:0000313" key="3">
    <source>
        <dbReference type="Proteomes" id="UP000184364"/>
    </source>
</evidence>
<feature type="transmembrane region" description="Helical" evidence="1">
    <location>
        <begin position="62"/>
        <end position="80"/>
    </location>
</feature>
<keyword evidence="1" id="KW-1133">Transmembrane helix</keyword>
<sequence length="359" mass="41434">MFEITIQMLPFLMFFSLGIALFHTVILTALLELKIKPTWIMFIIDPLIIALGYYFFPHQSGFIFIGLFVSVFVLAIIAMITKGIQSIVDSFKKARQEKKPIWKIILGGFGILFVYLGFFYFGIYSIFIIFFIIIISSILPNNKNRFFFYQRNLPTSKIKSVAIGLAEICGKAKAIEPVFSSYSTTKCVGYIYTVDEITESRDDDGKTSKSYREIKRKIGFNNFLLQDDSGSIEVVPDKIEWISFWPATEIEAGNLRYREYILDEKTEILMIGQAFYEDAKTIFRYDDNKKLFGMAPLEWVNFANKWRPLKLKAVATLLCIALFSAFIILIPVKASGTKLIFESVNWKENFSKKPFDFFK</sequence>
<dbReference type="Proteomes" id="UP000184364">
    <property type="component" value="Unassembled WGS sequence"/>
</dbReference>
<feature type="transmembrane region" description="Helical" evidence="1">
    <location>
        <begin position="12"/>
        <end position="31"/>
    </location>
</feature>
<dbReference type="OrthoDB" id="5386209at2"/>
<evidence type="ECO:0008006" key="4">
    <source>
        <dbReference type="Google" id="ProtNLM"/>
    </source>
</evidence>
<evidence type="ECO:0000313" key="2">
    <source>
        <dbReference type="EMBL" id="SHK53093.1"/>
    </source>
</evidence>
<feature type="transmembrane region" description="Helical" evidence="1">
    <location>
        <begin position="124"/>
        <end position="141"/>
    </location>
</feature>
<organism evidence="2 3">
    <name type="scientific">Chryseobacterium polytrichastri</name>
    <dbReference type="NCBI Taxonomy" id="1302687"/>
    <lineage>
        <taxon>Bacteria</taxon>
        <taxon>Pseudomonadati</taxon>
        <taxon>Bacteroidota</taxon>
        <taxon>Flavobacteriia</taxon>
        <taxon>Flavobacteriales</taxon>
        <taxon>Weeksellaceae</taxon>
        <taxon>Chryseobacterium group</taxon>
        <taxon>Chryseobacterium</taxon>
    </lineage>
</organism>
<reference evidence="3" key="1">
    <citation type="submission" date="2016-11" db="EMBL/GenBank/DDBJ databases">
        <authorList>
            <person name="Varghese N."/>
            <person name="Submissions S."/>
        </authorList>
    </citation>
    <scope>NUCLEOTIDE SEQUENCE [LARGE SCALE GENOMIC DNA]</scope>
    <source>
        <strain evidence="3">DSM 26899</strain>
    </source>
</reference>
<gene>
    <name evidence="2" type="ORF">SAMN05444267_10059</name>
</gene>
<keyword evidence="1" id="KW-0472">Membrane</keyword>
<proteinExistence type="predicted"/>
<name>A0A1M6T811_9FLAO</name>
<keyword evidence="3" id="KW-1185">Reference proteome</keyword>
<keyword evidence="1" id="KW-0812">Transmembrane</keyword>
<evidence type="ECO:0000256" key="1">
    <source>
        <dbReference type="SAM" id="Phobius"/>
    </source>
</evidence>
<protein>
    <recommendedName>
        <fullName evidence="4">RING-type E3 ubiquitin transferase</fullName>
    </recommendedName>
</protein>
<accession>A0A1M6T811</accession>
<feature type="transmembrane region" description="Helical" evidence="1">
    <location>
        <begin position="313"/>
        <end position="332"/>
    </location>
</feature>
<dbReference type="STRING" id="1302687.SAMN05444267_10059"/>
<dbReference type="EMBL" id="FRAV01000005">
    <property type="protein sequence ID" value="SHK53093.1"/>
    <property type="molecule type" value="Genomic_DNA"/>
</dbReference>